<accession>A0AAN6X117</accession>
<evidence type="ECO:0000313" key="2">
    <source>
        <dbReference type="EMBL" id="KAK4189567.1"/>
    </source>
</evidence>
<dbReference type="EMBL" id="MU864374">
    <property type="protein sequence ID" value="KAK4189567.1"/>
    <property type="molecule type" value="Genomic_DNA"/>
</dbReference>
<name>A0AAN6X117_9PEZI</name>
<sequence length="932" mass="103485">MDNPLQLPLLPRQTKQQSNKSRHSTAASESAQPWTATRCHRLLRPLLTHIAALRKDKERRTANGSIVPPQRPWVRSRPRKSVVLGKRDRNYPDSDEEYSEKKKSASRKYSRKGTAASRRTSSGSTSSASANNRDSHHLTTPQRDGNGNGDGQRRRRQPGNRPSQEVALPTPFLRRVRNHEQSSPNRAPENLELQDEPTQAGGGSKRCQHSVCCKTKCSFEMEMRSLRASIDAERHGLLESVFKALDSLLKATNPERNPAAAPKSLMAMCLRKVPAYIDWEREENAKYEDSPNAIGKDSGLSFEIYSELESLGVVEGWRHLCIVVRAHGVKVIQDAAAEGLFDDLVTDLLIRVCHEYLPVPEFMDLIDTYVNRPYPKPLSPGDDLFTFPGLRPLRILTRICDSAGTAWLVPKKLAELFGEELLPSDWILTDNFNALWPTTVRQITRRKPCENTIDFVVTILTLLCDHASPTRPRGVPQTRIRGRPQNTLISAIGALGSIVLLSTEGMDDCQPDTANSPQNRTAMIRRRVEYIVDASTKQLKRRKKEGRKLGTYLLALCAFLTLETSTSSAIIESSWKGVAHCKGNASLMLQYDATTALMSSISFSCSRGTGIAPRVYLEQLCDKLETLDLPKGALSNIRVDGAFRLAEQTGDMRDHTFAESLREKAAACATPDPKRRGKASFSGVRWDDVISEWVTATPGTVPTATPARRSARNSLPSPEKETEDGPSGTDDEEYSSEMDIAASVSADEGVAGDSDLSGVDVEHSESEADSDEDDQSITSSPNTETSLIEADKSAEQQAQDEESSTDEYKTDTYDEPEITLDFDDLEEISPKLTPTTTVRKLLAARPRRFSRPITRGGDELGFDTAYTTTTTTTKLHTSHQKENNNWLCGKKPARFRPAATVTTTMARKAIALRHLDKRMVDEEESDDELSFI</sequence>
<keyword evidence="3" id="KW-1185">Reference proteome</keyword>
<feature type="region of interest" description="Disordered" evidence="1">
    <location>
        <begin position="59"/>
        <end position="205"/>
    </location>
</feature>
<dbReference type="Proteomes" id="UP001302126">
    <property type="component" value="Unassembled WGS sequence"/>
</dbReference>
<reference evidence="2" key="2">
    <citation type="submission" date="2023-05" db="EMBL/GenBank/DDBJ databases">
        <authorList>
            <consortium name="Lawrence Berkeley National Laboratory"/>
            <person name="Steindorff A."/>
            <person name="Hensen N."/>
            <person name="Bonometti L."/>
            <person name="Westerberg I."/>
            <person name="Brannstrom I.O."/>
            <person name="Guillou S."/>
            <person name="Cros-Aarteil S."/>
            <person name="Calhoun S."/>
            <person name="Haridas S."/>
            <person name="Kuo A."/>
            <person name="Mondo S."/>
            <person name="Pangilinan J."/>
            <person name="Riley R."/>
            <person name="Labutti K."/>
            <person name="Andreopoulos B."/>
            <person name="Lipzen A."/>
            <person name="Chen C."/>
            <person name="Yanf M."/>
            <person name="Daum C."/>
            <person name="Ng V."/>
            <person name="Clum A."/>
            <person name="Ohm R."/>
            <person name="Martin F."/>
            <person name="Silar P."/>
            <person name="Natvig D."/>
            <person name="Lalanne C."/>
            <person name="Gautier V."/>
            <person name="Ament-Velasquez S.L."/>
            <person name="Kruys A."/>
            <person name="Hutchinson M.I."/>
            <person name="Powell A.J."/>
            <person name="Barry K."/>
            <person name="Miller A.N."/>
            <person name="Grigoriev I.V."/>
            <person name="Debuchy R."/>
            <person name="Gladieux P."/>
            <person name="Thoren M.H."/>
            <person name="Johannesson H."/>
        </authorList>
    </citation>
    <scope>NUCLEOTIDE SEQUENCE</scope>
    <source>
        <strain evidence="2">PSN309</strain>
    </source>
</reference>
<organism evidence="2 3">
    <name type="scientific">Podospora australis</name>
    <dbReference type="NCBI Taxonomy" id="1536484"/>
    <lineage>
        <taxon>Eukaryota</taxon>
        <taxon>Fungi</taxon>
        <taxon>Dikarya</taxon>
        <taxon>Ascomycota</taxon>
        <taxon>Pezizomycotina</taxon>
        <taxon>Sordariomycetes</taxon>
        <taxon>Sordariomycetidae</taxon>
        <taxon>Sordariales</taxon>
        <taxon>Podosporaceae</taxon>
        <taxon>Podospora</taxon>
    </lineage>
</organism>
<feature type="compositionally biased region" description="Acidic residues" evidence="1">
    <location>
        <begin position="721"/>
        <end position="736"/>
    </location>
</feature>
<protein>
    <submittedName>
        <fullName evidence="2">Uncharacterized protein</fullName>
    </submittedName>
</protein>
<comment type="caution">
    <text evidence="2">The sequence shown here is derived from an EMBL/GenBank/DDBJ whole genome shotgun (WGS) entry which is preliminary data.</text>
</comment>
<evidence type="ECO:0000313" key="3">
    <source>
        <dbReference type="Proteomes" id="UP001302126"/>
    </source>
</evidence>
<dbReference type="AlphaFoldDB" id="A0AAN6X117"/>
<proteinExistence type="predicted"/>
<feature type="compositionally biased region" description="Polar residues" evidence="1">
    <location>
        <begin position="13"/>
        <end position="35"/>
    </location>
</feature>
<reference evidence="2" key="1">
    <citation type="journal article" date="2023" name="Mol. Phylogenet. Evol.">
        <title>Genome-scale phylogeny and comparative genomics of the fungal order Sordariales.</title>
        <authorList>
            <person name="Hensen N."/>
            <person name="Bonometti L."/>
            <person name="Westerberg I."/>
            <person name="Brannstrom I.O."/>
            <person name="Guillou S."/>
            <person name="Cros-Aarteil S."/>
            <person name="Calhoun S."/>
            <person name="Haridas S."/>
            <person name="Kuo A."/>
            <person name="Mondo S."/>
            <person name="Pangilinan J."/>
            <person name="Riley R."/>
            <person name="LaButti K."/>
            <person name="Andreopoulos B."/>
            <person name="Lipzen A."/>
            <person name="Chen C."/>
            <person name="Yan M."/>
            <person name="Daum C."/>
            <person name="Ng V."/>
            <person name="Clum A."/>
            <person name="Steindorff A."/>
            <person name="Ohm R.A."/>
            <person name="Martin F."/>
            <person name="Silar P."/>
            <person name="Natvig D.O."/>
            <person name="Lalanne C."/>
            <person name="Gautier V."/>
            <person name="Ament-Velasquez S.L."/>
            <person name="Kruys A."/>
            <person name="Hutchinson M.I."/>
            <person name="Powell A.J."/>
            <person name="Barry K."/>
            <person name="Miller A.N."/>
            <person name="Grigoriev I.V."/>
            <person name="Debuchy R."/>
            <person name="Gladieux P."/>
            <person name="Hiltunen Thoren M."/>
            <person name="Johannesson H."/>
        </authorList>
    </citation>
    <scope>NUCLEOTIDE SEQUENCE</scope>
    <source>
        <strain evidence="2">PSN309</strain>
    </source>
</reference>
<feature type="region of interest" description="Disordered" evidence="1">
    <location>
        <begin position="1"/>
        <end position="36"/>
    </location>
</feature>
<feature type="compositionally biased region" description="Polar residues" evidence="1">
    <location>
        <begin position="777"/>
        <end position="786"/>
    </location>
</feature>
<evidence type="ECO:0000256" key="1">
    <source>
        <dbReference type="SAM" id="MobiDB-lite"/>
    </source>
</evidence>
<gene>
    <name evidence="2" type="ORF">QBC35DRAFT_493013</name>
</gene>
<feature type="compositionally biased region" description="Low complexity" evidence="1">
    <location>
        <begin position="112"/>
        <end position="130"/>
    </location>
</feature>
<feature type="compositionally biased region" description="Low complexity" evidence="1">
    <location>
        <begin position="697"/>
        <end position="707"/>
    </location>
</feature>
<feature type="region of interest" description="Disordered" evidence="1">
    <location>
        <begin position="697"/>
        <end position="814"/>
    </location>
</feature>